<feature type="compositionally biased region" description="Basic residues" evidence="1">
    <location>
        <begin position="92"/>
        <end position="105"/>
    </location>
</feature>
<organism evidence="2 3">
    <name type="scientific">Candidatus Kapaibacterium thiocyanatum</name>
    <dbReference type="NCBI Taxonomy" id="1895771"/>
    <lineage>
        <taxon>Bacteria</taxon>
        <taxon>Pseudomonadati</taxon>
        <taxon>Candidatus Kapaibacteriota</taxon>
        <taxon>Candidatus Kapaibacteriia</taxon>
        <taxon>Candidatus Kapaibacteriales</taxon>
        <taxon>Candidatus Kapaibacteriaceae</taxon>
        <taxon>Candidatus Kapaibacterium</taxon>
    </lineage>
</organism>
<evidence type="ECO:0000313" key="3">
    <source>
        <dbReference type="Proteomes" id="UP000184233"/>
    </source>
</evidence>
<sequence length="105" mass="11784">MYYVIIRLSYDRDIPSVYVRNRVAAVLKDVDGGSFTNTMSGTWEKRVKKASDALAAVTEVSGVLKRACTSNPSILDHLWIMVDKQDKEGRKKPGAKKQVAKKRRA</sequence>
<feature type="region of interest" description="Disordered" evidence="1">
    <location>
        <begin position="86"/>
        <end position="105"/>
    </location>
</feature>
<accession>A0A1M3KYV5</accession>
<evidence type="ECO:0000313" key="2">
    <source>
        <dbReference type="EMBL" id="OJX57692.1"/>
    </source>
</evidence>
<dbReference type="Proteomes" id="UP000184233">
    <property type="component" value="Unassembled WGS sequence"/>
</dbReference>
<dbReference type="AlphaFoldDB" id="A0A1M3KYV5"/>
<proteinExistence type="predicted"/>
<gene>
    <name evidence="2" type="ORF">BGO89_06890</name>
</gene>
<dbReference type="EMBL" id="MKVH01000021">
    <property type="protein sequence ID" value="OJX57692.1"/>
    <property type="molecule type" value="Genomic_DNA"/>
</dbReference>
<evidence type="ECO:0000256" key="1">
    <source>
        <dbReference type="SAM" id="MobiDB-lite"/>
    </source>
</evidence>
<comment type="caution">
    <text evidence="2">The sequence shown here is derived from an EMBL/GenBank/DDBJ whole genome shotgun (WGS) entry which is preliminary data.</text>
</comment>
<reference evidence="2 3" key="1">
    <citation type="submission" date="2016-09" db="EMBL/GenBank/DDBJ databases">
        <title>Genome-resolved meta-omics ties microbial dynamics to process performance in biotechnology for thiocyanate degradation.</title>
        <authorList>
            <person name="Kantor R.S."/>
            <person name="Huddy R.J."/>
            <person name="Iyer R."/>
            <person name="Thomas B.C."/>
            <person name="Brown C.T."/>
            <person name="Anantharaman K."/>
            <person name="Tringe S."/>
            <person name="Hettich R.L."/>
            <person name="Harrison S.T."/>
            <person name="Banfield J.F."/>
        </authorList>
    </citation>
    <scope>NUCLEOTIDE SEQUENCE [LARGE SCALE GENOMIC DNA]</scope>
    <source>
        <strain evidence="2">59-99</strain>
    </source>
</reference>
<protein>
    <submittedName>
        <fullName evidence="2">Uncharacterized protein</fullName>
    </submittedName>
</protein>
<name>A0A1M3KYV5_9BACT</name>
<dbReference type="STRING" id="1895771.BGO89_06890"/>